<proteinExistence type="predicted"/>
<accession>A0A1G5EW20</accession>
<dbReference type="RefSeq" id="WP_091541202.1">
    <property type="nucleotide sequence ID" value="NZ_FMUS01000006.1"/>
</dbReference>
<feature type="transmembrane region" description="Helical" evidence="1">
    <location>
        <begin position="33"/>
        <end position="51"/>
    </location>
</feature>
<dbReference type="EMBL" id="FMUS01000006">
    <property type="protein sequence ID" value="SCY30840.1"/>
    <property type="molecule type" value="Genomic_DNA"/>
</dbReference>
<evidence type="ECO:0000256" key="1">
    <source>
        <dbReference type="SAM" id="Phobius"/>
    </source>
</evidence>
<evidence type="ECO:0000313" key="3">
    <source>
        <dbReference type="Proteomes" id="UP000198636"/>
    </source>
</evidence>
<reference evidence="2 3" key="1">
    <citation type="submission" date="2016-10" db="EMBL/GenBank/DDBJ databases">
        <authorList>
            <person name="de Groot N.N."/>
        </authorList>
    </citation>
    <scope>NUCLEOTIDE SEQUENCE [LARGE SCALE GENOMIC DNA]</scope>
    <source>
        <strain evidence="2 3">DSM 18978</strain>
    </source>
</reference>
<dbReference type="AlphaFoldDB" id="A0A1G5EW20"/>
<organism evidence="2 3">
    <name type="scientific">Alkaliphilus peptidifermentans DSM 18978</name>
    <dbReference type="NCBI Taxonomy" id="1120976"/>
    <lineage>
        <taxon>Bacteria</taxon>
        <taxon>Bacillati</taxon>
        <taxon>Bacillota</taxon>
        <taxon>Clostridia</taxon>
        <taxon>Peptostreptococcales</taxon>
        <taxon>Natronincolaceae</taxon>
        <taxon>Alkaliphilus</taxon>
    </lineage>
</organism>
<dbReference type="InterPro" id="IPR011053">
    <property type="entry name" value="Single_hybrid_motif"/>
</dbReference>
<dbReference type="Gene3D" id="2.40.50.100">
    <property type="match status" value="1"/>
</dbReference>
<protein>
    <submittedName>
        <fullName evidence="2">NHLM bacteriocin system secretion protein</fullName>
    </submittedName>
</protein>
<dbReference type="STRING" id="1120976.SAMN03080606_01236"/>
<name>A0A1G5EW20_9FIRM</name>
<keyword evidence="1" id="KW-1133">Transmembrane helix</keyword>
<keyword evidence="1" id="KW-0472">Membrane</keyword>
<keyword evidence="1" id="KW-0812">Transmembrane</keyword>
<sequence>MENNFFRREAMSEATSPDELDQIIKVTNRRSNLLVLGLSVFVIASLLWGFYGSVPVTIKGSGIIMPGGGVHYVISQHQGVVRSILVESGHYIRMGEPIGNIEITDEDGNSRMVQIKASINGRVSEVRSLPGDFVYSDERIISVVAASEDQDTLEAILFVPIEQGKSLEPGLAVHIQPTNVNKEEYGFIKGVVKQVSSYPVSRQRMLALLGTEALVSRFSDGKVVLEVEVELILSDLTVSGYQWSTPNGPPFNIYEGTLCNADFIIETKKPIHLVIPRLCLISQ</sequence>
<dbReference type="OrthoDB" id="8439633at2"/>
<dbReference type="SUPFAM" id="SSF51230">
    <property type="entry name" value="Single hybrid motif"/>
    <property type="match status" value="1"/>
</dbReference>
<dbReference type="Proteomes" id="UP000198636">
    <property type="component" value="Unassembled WGS sequence"/>
</dbReference>
<evidence type="ECO:0000313" key="2">
    <source>
        <dbReference type="EMBL" id="SCY30840.1"/>
    </source>
</evidence>
<gene>
    <name evidence="2" type="ORF">SAMN03080606_01236</name>
</gene>
<keyword evidence="3" id="KW-1185">Reference proteome</keyword>